<evidence type="ECO:0000313" key="4">
    <source>
        <dbReference type="Proteomes" id="UP000639859"/>
    </source>
</evidence>
<comment type="caution">
    <text evidence="3">The sequence shown here is derived from an EMBL/GenBank/DDBJ whole genome shotgun (WGS) entry which is preliminary data.</text>
</comment>
<keyword evidence="2" id="KW-0732">Signal</keyword>
<organism evidence="3 4">
    <name type="scientific">Caulobacter hibisci</name>
    <dbReference type="NCBI Taxonomy" id="2035993"/>
    <lineage>
        <taxon>Bacteria</taxon>
        <taxon>Pseudomonadati</taxon>
        <taxon>Pseudomonadota</taxon>
        <taxon>Alphaproteobacteria</taxon>
        <taxon>Caulobacterales</taxon>
        <taxon>Caulobacteraceae</taxon>
        <taxon>Caulobacter</taxon>
    </lineage>
</organism>
<feature type="chain" id="PRO_5046305624" evidence="2">
    <location>
        <begin position="27"/>
        <end position="127"/>
    </location>
</feature>
<name>A0ABS0SS55_9CAUL</name>
<gene>
    <name evidence="3" type="ORF">I4Q42_01965</name>
</gene>
<dbReference type="RefSeq" id="WP_198574382.1">
    <property type="nucleotide sequence ID" value="NZ_JADWOX010000001.1"/>
</dbReference>
<feature type="signal peptide" evidence="2">
    <location>
        <begin position="1"/>
        <end position="26"/>
    </location>
</feature>
<evidence type="ECO:0000256" key="2">
    <source>
        <dbReference type="SAM" id="SignalP"/>
    </source>
</evidence>
<dbReference type="Proteomes" id="UP000639859">
    <property type="component" value="Unassembled WGS sequence"/>
</dbReference>
<evidence type="ECO:0000313" key="3">
    <source>
        <dbReference type="EMBL" id="MBI1682429.1"/>
    </source>
</evidence>
<feature type="compositionally biased region" description="Low complexity" evidence="1">
    <location>
        <begin position="70"/>
        <end position="85"/>
    </location>
</feature>
<dbReference type="EMBL" id="JADWOX010000001">
    <property type="protein sequence ID" value="MBI1682429.1"/>
    <property type="molecule type" value="Genomic_DNA"/>
</dbReference>
<feature type="region of interest" description="Disordered" evidence="1">
    <location>
        <begin position="70"/>
        <end position="94"/>
    </location>
</feature>
<keyword evidence="4" id="KW-1185">Reference proteome</keyword>
<evidence type="ECO:0000256" key="1">
    <source>
        <dbReference type="SAM" id="MobiDB-lite"/>
    </source>
</evidence>
<proteinExistence type="predicted"/>
<protein>
    <submittedName>
        <fullName evidence="3">Uncharacterized protein</fullName>
    </submittedName>
</protein>
<accession>A0ABS0SS55</accession>
<reference evidence="3 4" key="1">
    <citation type="submission" date="2020-11" db="EMBL/GenBank/DDBJ databases">
        <title>genome sequence of strain KACC 18849.</title>
        <authorList>
            <person name="Gao J."/>
            <person name="Zhang X."/>
        </authorList>
    </citation>
    <scope>NUCLEOTIDE SEQUENCE [LARGE SCALE GENOMIC DNA]</scope>
    <source>
        <strain evidence="3 4">KACC 18849</strain>
    </source>
</reference>
<sequence length="127" mass="13137">MTGRSMGAAALAVALAGAPWSGAALAQVDPGALRDRNAARMEIDSLRQDQLASARRVQAARDRAAAGAAVHGLATAPASPRPLRALPERGDPAAAQSLRLDELDRLTDARLARSNAAIRAIKPASER</sequence>